<gene>
    <name evidence="1" type="ORF">COX83_02715</name>
</gene>
<organism evidence="1 2">
    <name type="scientific">Candidatus Magasanikbacteria bacterium CG_4_10_14_0_2_um_filter_41_31</name>
    <dbReference type="NCBI Taxonomy" id="1974639"/>
    <lineage>
        <taxon>Bacteria</taxon>
        <taxon>Candidatus Magasanikiibacteriota</taxon>
    </lineage>
</organism>
<comment type="caution">
    <text evidence="1">The sequence shown here is derived from an EMBL/GenBank/DDBJ whole genome shotgun (WGS) entry which is preliminary data.</text>
</comment>
<proteinExistence type="predicted"/>
<protein>
    <submittedName>
        <fullName evidence="1">Uncharacterized protein</fullName>
    </submittedName>
</protein>
<evidence type="ECO:0000313" key="1">
    <source>
        <dbReference type="EMBL" id="PIZ93097.1"/>
    </source>
</evidence>
<evidence type="ECO:0000313" key="2">
    <source>
        <dbReference type="Proteomes" id="UP000230078"/>
    </source>
</evidence>
<sequence length="107" mass="11967">MHCFVINQTKQGARRRYAVGNTMDKEKVGEAARKLVDAVYTVNKACVMGRTASTGELLNHEPIRTLLAEFRVISKTLNDLSDAEVYRDAQQIAAKNLKAAAFRQKKI</sequence>
<accession>A0A2M7V3M2</accession>
<dbReference type="Proteomes" id="UP000230078">
    <property type="component" value="Unassembled WGS sequence"/>
</dbReference>
<name>A0A2M7V3M2_9BACT</name>
<dbReference type="EMBL" id="PFPI01000034">
    <property type="protein sequence ID" value="PIZ93097.1"/>
    <property type="molecule type" value="Genomic_DNA"/>
</dbReference>
<dbReference type="AlphaFoldDB" id="A0A2M7V3M2"/>
<reference evidence="2" key="1">
    <citation type="submission" date="2017-09" db="EMBL/GenBank/DDBJ databases">
        <title>Depth-based differentiation of microbial function through sediment-hosted aquifers and enrichment of novel symbionts in the deep terrestrial subsurface.</title>
        <authorList>
            <person name="Probst A.J."/>
            <person name="Ladd B."/>
            <person name="Jarett J.K."/>
            <person name="Geller-Mcgrath D.E."/>
            <person name="Sieber C.M.K."/>
            <person name="Emerson J.B."/>
            <person name="Anantharaman K."/>
            <person name="Thomas B.C."/>
            <person name="Malmstrom R."/>
            <person name="Stieglmeier M."/>
            <person name="Klingl A."/>
            <person name="Woyke T."/>
            <person name="Ryan C.M."/>
            <person name="Banfield J.F."/>
        </authorList>
    </citation>
    <scope>NUCLEOTIDE SEQUENCE [LARGE SCALE GENOMIC DNA]</scope>
</reference>